<sequence length="227" mass="26765">MCTNNFTKMLPMKEFYNEDEIKYGFLPYSPEDECNVITLGIGRDVRSERELLRKFNNCKFFGIDPDAKRSGRIYKAVLNGTFVEGLVAAKSGEYEASILDKFDDLSYKKEKLKHFSFENLLAEKYEHDVIDYLFMDIEGAEFELMKELIYFPSKYPKICQINVEYHNPFLENRGMDFFEVISKSILDGPYIPLKVDTKMNFLFNRIFFVNMDKICVDKFLRNVTHIL</sequence>
<dbReference type="PANTHER" id="PTHR22989">
    <property type="entry name" value="UNCHARACTERIZED DUF13 C.ELEGANS"/>
    <property type="match status" value="1"/>
</dbReference>
<organism evidence="2 3">
    <name type="scientific">Panagrolaimus superbus</name>
    <dbReference type="NCBI Taxonomy" id="310955"/>
    <lineage>
        <taxon>Eukaryota</taxon>
        <taxon>Metazoa</taxon>
        <taxon>Ecdysozoa</taxon>
        <taxon>Nematoda</taxon>
        <taxon>Chromadorea</taxon>
        <taxon>Rhabditida</taxon>
        <taxon>Tylenchina</taxon>
        <taxon>Panagrolaimomorpha</taxon>
        <taxon>Panagrolaimoidea</taxon>
        <taxon>Panagrolaimidae</taxon>
        <taxon>Panagrolaimus</taxon>
    </lineage>
</organism>
<evidence type="ECO:0000313" key="3">
    <source>
        <dbReference type="WBParaSite" id="PSU_v2.g14379.t1"/>
    </source>
</evidence>
<dbReference type="WBParaSite" id="PSU_v2.g14379.t1">
    <property type="protein sequence ID" value="PSU_v2.g14379.t1"/>
    <property type="gene ID" value="PSU_v2.g14379"/>
</dbReference>
<name>A0A914Y564_9BILA</name>
<evidence type="ECO:0000259" key="1">
    <source>
        <dbReference type="Pfam" id="PF05050"/>
    </source>
</evidence>
<proteinExistence type="predicted"/>
<dbReference type="Pfam" id="PF05050">
    <property type="entry name" value="Methyltransf_21"/>
    <property type="match status" value="1"/>
</dbReference>
<keyword evidence="2" id="KW-1185">Reference proteome</keyword>
<reference evidence="3" key="1">
    <citation type="submission" date="2022-11" db="UniProtKB">
        <authorList>
            <consortium name="WormBaseParasite"/>
        </authorList>
    </citation>
    <scope>IDENTIFICATION</scope>
</reference>
<dbReference type="PANTHER" id="PTHR22989:SF3">
    <property type="entry name" value="METHYLTRANSFERASE FKBM DOMAIN-CONTAINING PROTEIN"/>
    <property type="match status" value="1"/>
</dbReference>
<dbReference type="InterPro" id="IPR006342">
    <property type="entry name" value="FkbM_mtfrase"/>
</dbReference>
<protein>
    <submittedName>
        <fullName evidence="3">Methyltransferase FkbM domain-containing protein</fullName>
    </submittedName>
</protein>
<evidence type="ECO:0000313" key="2">
    <source>
        <dbReference type="Proteomes" id="UP000887577"/>
    </source>
</evidence>
<dbReference type="AlphaFoldDB" id="A0A914Y564"/>
<dbReference type="Proteomes" id="UP000887577">
    <property type="component" value="Unplaced"/>
</dbReference>
<feature type="domain" description="Methyltransferase FkbM" evidence="1">
    <location>
        <begin position="22"/>
        <end position="182"/>
    </location>
</feature>
<accession>A0A914Y564</accession>